<feature type="region of interest" description="Disordered" evidence="4">
    <location>
        <begin position="374"/>
        <end position="410"/>
    </location>
</feature>
<dbReference type="PRINTS" id="PR01007">
    <property type="entry name" value="FLGHOOKFLIK"/>
</dbReference>
<dbReference type="InterPro" id="IPR052563">
    <property type="entry name" value="FliK"/>
</dbReference>
<dbReference type="InterPro" id="IPR001635">
    <property type="entry name" value="Flag_hook_Flik"/>
</dbReference>
<dbReference type="CDD" id="cd17470">
    <property type="entry name" value="T3SS_Flik_C"/>
    <property type="match status" value="1"/>
</dbReference>
<evidence type="ECO:0000259" key="5">
    <source>
        <dbReference type="Pfam" id="PF02120"/>
    </source>
</evidence>
<feature type="compositionally biased region" description="Polar residues" evidence="4">
    <location>
        <begin position="374"/>
        <end position="384"/>
    </location>
</feature>
<comment type="function">
    <text evidence="1">Controls the length of the flagellar hook.</text>
</comment>
<feature type="region of interest" description="Disordered" evidence="4">
    <location>
        <begin position="1"/>
        <end position="33"/>
    </location>
</feature>
<evidence type="ECO:0000256" key="1">
    <source>
        <dbReference type="ARBA" id="ARBA00003944"/>
    </source>
</evidence>
<protein>
    <recommendedName>
        <fullName evidence="5">Flagellar hook-length control protein-like C-terminal domain-containing protein</fullName>
    </recommendedName>
</protein>
<dbReference type="PANTHER" id="PTHR37533:SF2">
    <property type="entry name" value="FLAGELLAR HOOK-LENGTH CONTROL PROTEIN"/>
    <property type="match status" value="1"/>
</dbReference>
<comment type="similarity">
    <text evidence="2">Belongs to the FliK family.</text>
</comment>
<keyword evidence="3" id="KW-1005">Bacterial flagellum biogenesis</keyword>
<dbReference type="EMBL" id="LAZR01000106">
    <property type="protein sequence ID" value="KKN91017.1"/>
    <property type="molecule type" value="Genomic_DNA"/>
</dbReference>
<proteinExistence type="inferred from homology"/>
<dbReference type="AlphaFoldDB" id="A0A0F9UU63"/>
<dbReference type="InterPro" id="IPR038610">
    <property type="entry name" value="FliK-like_C_sf"/>
</dbReference>
<dbReference type="InterPro" id="IPR021136">
    <property type="entry name" value="Flagellar_hook_control-like_C"/>
</dbReference>
<dbReference type="GO" id="GO:0009424">
    <property type="term" value="C:bacterial-type flagellum hook"/>
    <property type="evidence" value="ECO:0007669"/>
    <property type="project" value="InterPro"/>
</dbReference>
<name>A0A0F9UU63_9ZZZZ</name>
<gene>
    <name evidence="6" type="ORF">LCGC14_0222190</name>
</gene>
<reference evidence="6" key="1">
    <citation type="journal article" date="2015" name="Nature">
        <title>Complex archaea that bridge the gap between prokaryotes and eukaryotes.</title>
        <authorList>
            <person name="Spang A."/>
            <person name="Saw J.H."/>
            <person name="Jorgensen S.L."/>
            <person name="Zaremba-Niedzwiedzka K."/>
            <person name="Martijn J."/>
            <person name="Lind A.E."/>
            <person name="van Eijk R."/>
            <person name="Schleper C."/>
            <person name="Guy L."/>
            <person name="Ettema T.J."/>
        </authorList>
    </citation>
    <scope>NUCLEOTIDE SEQUENCE</scope>
</reference>
<dbReference type="Gene3D" id="3.30.750.140">
    <property type="match status" value="1"/>
</dbReference>
<feature type="region of interest" description="Disordered" evidence="4">
    <location>
        <begin position="191"/>
        <end position="214"/>
    </location>
</feature>
<dbReference type="Pfam" id="PF02120">
    <property type="entry name" value="Flg_hook"/>
    <property type="match status" value="1"/>
</dbReference>
<evidence type="ECO:0000256" key="3">
    <source>
        <dbReference type="ARBA" id="ARBA00022795"/>
    </source>
</evidence>
<feature type="compositionally biased region" description="Basic and acidic residues" evidence="4">
    <location>
        <begin position="385"/>
        <end position="399"/>
    </location>
</feature>
<dbReference type="PANTHER" id="PTHR37533">
    <property type="entry name" value="FLAGELLAR HOOK-LENGTH CONTROL PROTEIN"/>
    <property type="match status" value="1"/>
</dbReference>
<feature type="compositionally biased region" description="Polar residues" evidence="4">
    <location>
        <begin position="205"/>
        <end position="214"/>
    </location>
</feature>
<organism evidence="6">
    <name type="scientific">marine sediment metagenome</name>
    <dbReference type="NCBI Taxonomy" id="412755"/>
    <lineage>
        <taxon>unclassified sequences</taxon>
        <taxon>metagenomes</taxon>
        <taxon>ecological metagenomes</taxon>
    </lineage>
</organism>
<feature type="domain" description="Flagellar hook-length control protein-like C-terminal" evidence="5">
    <location>
        <begin position="299"/>
        <end position="380"/>
    </location>
</feature>
<evidence type="ECO:0000256" key="2">
    <source>
        <dbReference type="ARBA" id="ARBA00009149"/>
    </source>
</evidence>
<sequence>MSVSQALMAFPSPEVRPSGSPGLDKGPLKSGAAGKEDAFSKILADQQPDEVAEFFDTLEQNGLAAIDDIALAGGGKPLPDSIKDWLGQLSTIGQEEGVADAMLAVDSDPQAIAAVSERWMQWLQEARVSLGGAEGSELESVQSGVPGAITDLLNPASEPVATAFTLRSFAAGSADGAAAEGRGGKGELALEEAGKDQSNRRHVSGNEQMQSAAPVQRSASVALALEMQPAFAAKLAEQLDQKGLRGSTAEAEAVDLMSRPGSSAESSAQSALTARPVTGASQALGVPFGQQSWGEAMVQKVMWMSSQNLRSVEIRLDPAELGPLEIHIQNRGQEHHVQFVSQNPSVREALESQMYRLREMFSQQGMDQLDVSVADSSVGQQTGRDAQEELAGRSRRADEQAGLGASEDSAQSLVTTSAAAMVSSDRLVDFFA</sequence>
<evidence type="ECO:0000313" key="6">
    <source>
        <dbReference type="EMBL" id="KKN91017.1"/>
    </source>
</evidence>
<evidence type="ECO:0000256" key="4">
    <source>
        <dbReference type="SAM" id="MobiDB-lite"/>
    </source>
</evidence>
<dbReference type="GO" id="GO:0044780">
    <property type="term" value="P:bacterial-type flagellum assembly"/>
    <property type="evidence" value="ECO:0007669"/>
    <property type="project" value="InterPro"/>
</dbReference>
<accession>A0A0F9UU63</accession>
<comment type="caution">
    <text evidence="6">The sequence shown here is derived from an EMBL/GenBank/DDBJ whole genome shotgun (WGS) entry which is preliminary data.</text>
</comment>